<feature type="compositionally biased region" description="Basic residues" evidence="1">
    <location>
        <begin position="191"/>
        <end position="202"/>
    </location>
</feature>
<dbReference type="Pfam" id="PF23827">
    <property type="entry name" value="DUF7197"/>
    <property type="match status" value="1"/>
</dbReference>
<gene>
    <name evidence="2" type="ORF">Catovirus_1_1058</name>
</gene>
<protein>
    <submittedName>
        <fullName evidence="2">Uncharacterized protein</fullName>
    </submittedName>
</protein>
<dbReference type="InterPro" id="IPR055621">
    <property type="entry name" value="DUF7197"/>
</dbReference>
<proteinExistence type="predicted"/>
<accession>A0A1V0SBH1</accession>
<feature type="region of interest" description="Disordered" evidence="1">
    <location>
        <begin position="1"/>
        <end position="35"/>
    </location>
</feature>
<feature type="region of interest" description="Disordered" evidence="1">
    <location>
        <begin position="180"/>
        <end position="217"/>
    </location>
</feature>
<name>A0A1V0SBH1_9VIRU</name>
<dbReference type="EMBL" id="KY684083">
    <property type="protein sequence ID" value="ARF09008.1"/>
    <property type="molecule type" value="Genomic_DNA"/>
</dbReference>
<evidence type="ECO:0000256" key="1">
    <source>
        <dbReference type="SAM" id="MobiDB-lite"/>
    </source>
</evidence>
<organism evidence="2">
    <name type="scientific">Catovirus CTV1</name>
    <dbReference type="NCBI Taxonomy" id="1977631"/>
    <lineage>
        <taxon>Viruses</taxon>
        <taxon>Varidnaviria</taxon>
        <taxon>Bamfordvirae</taxon>
        <taxon>Nucleocytoviricota</taxon>
        <taxon>Megaviricetes</taxon>
        <taxon>Imitervirales</taxon>
        <taxon>Mimiviridae</taxon>
        <taxon>Klosneuvirinae</taxon>
        <taxon>Catovirus</taxon>
    </lineage>
</organism>
<sequence>MSVIKNKSKNSSDTLSDDDNILSSDSEASSIAEPEDKNFDPTKFFTNKELMYYKMIEKFFKRCSIDEIKKMVEIINSSSGISLRVLDWFVTRYSKKMIISNNPNSEVFDVHISYKAQLKSYKKRYFDPFRRKRKFYFYYDLNDKSKKLYTTLGQLNFFKWAISNNIIGFVERNINQVTKAMNQSNKDDKKKKEKKKKEKNKLKKIENKNTPVKNGTLQVKAKKNDINVKATKTCDDDEVQIVVCFD</sequence>
<reference evidence="2" key="1">
    <citation type="journal article" date="2017" name="Science">
        <title>Giant viruses with an expanded complement of translation system components.</title>
        <authorList>
            <person name="Schulz F."/>
            <person name="Yutin N."/>
            <person name="Ivanova N.N."/>
            <person name="Ortega D.R."/>
            <person name="Lee T.K."/>
            <person name="Vierheilig J."/>
            <person name="Daims H."/>
            <person name="Horn M."/>
            <person name="Wagner M."/>
            <person name="Jensen G.J."/>
            <person name="Kyrpides N.C."/>
            <person name="Koonin E.V."/>
            <person name="Woyke T."/>
        </authorList>
    </citation>
    <scope>NUCLEOTIDE SEQUENCE</scope>
    <source>
        <strain evidence="2">CTV1</strain>
    </source>
</reference>
<evidence type="ECO:0000313" key="2">
    <source>
        <dbReference type="EMBL" id="ARF09008.1"/>
    </source>
</evidence>